<keyword evidence="4 7" id="KW-0812">Transmembrane</keyword>
<reference evidence="9 10" key="1">
    <citation type="submission" date="2022-03" db="EMBL/GenBank/DDBJ databases">
        <title>Pseudonocardia alaer sp. nov., a novel actinomycete isolated from reed forest soil.</title>
        <authorList>
            <person name="Wang L."/>
        </authorList>
    </citation>
    <scope>NUCLEOTIDE SEQUENCE [LARGE SCALE GENOMIC DNA]</scope>
    <source>
        <strain evidence="9 10">Y-16303</strain>
    </source>
</reference>
<organism evidence="9 10">
    <name type="scientific">Pseudonocardia alaniniphila</name>
    <dbReference type="NCBI Taxonomy" id="75291"/>
    <lineage>
        <taxon>Bacteria</taxon>
        <taxon>Bacillati</taxon>
        <taxon>Actinomycetota</taxon>
        <taxon>Actinomycetes</taxon>
        <taxon>Pseudonocardiales</taxon>
        <taxon>Pseudonocardiaceae</taxon>
        <taxon>Pseudonocardia</taxon>
    </lineage>
</organism>
<feature type="transmembrane region" description="Helical" evidence="7">
    <location>
        <begin position="315"/>
        <end position="342"/>
    </location>
</feature>
<dbReference type="PANTHER" id="PTHR42718">
    <property type="entry name" value="MAJOR FACILITATOR SUPERFAMILY MULTIDRUG TRANSPORTER MFSC"/>
    <property type="match status" value="1"/>
</dbReference>
<accession>A0ABS9TAB1</accession>
<proteinExistence type="predicted"/>
<feature type="transmembrane region" description="Helical" evidence="7">
    <location>
        <begin position="127"/>
        <end position="145"/>
    </location>
</feature>
<comment type="caution">
    <text evidence="9">The sequence shown here is derived from an EMBL/GenBank/DDBJ whole genome shotgun (WGS) entry which is preliminary data.</text>
</comment>
<feature type="transmembrane region" description="Helical" evidence="7">
    <location>
        <begin position="445"/>
        <end position="463"/>
    </location>
</feature>
<feature type="transmembrane region" description="Helical" evidence="7">
    <location>
        <begin position="94"/>
        <end position="121"/>
    </location>
</feature>
<keyword evidence="6 7" id="KW-0472">Membrane</keyword>
<dbReference type="Proteomes" id="UP001299970">
    <property type="component" value="Unassembled WGS sequence"/>
</dbReference>
<feature type="transmembrane region" description="Helical" evidence="7">
    <location>
        <begin position="152"/>
        <end position="176"/>
    </location>
</feature>
<dbReference type="Gene3D" id="1.20.1250.20">
    <property type="entry name" value="MFS general substrate transporter like domains"/>
    <property type="match status" value="1"/>
</dbReference>
<evidence type="ECO:0000313" key="9">
    <source>
        <dbReference type="EMBL" id="MCH6165457.1"/>
    </source>
</evidence>
<comment type="subcellular location">
    <subcellularLocation>
        <location evidence="1">Cell membrane</location>
        <topology evidence="1">Multi-pass membrane protein</topology>
    </subcellularLocation>
</comment>
<evidence type="ECO:0000256" key="7">
    <source>
        <dbReference type="SAM" id="Phobius"/>
    </source>
</evidence>
<dbReference type="PROSITE" id="PS50850">
    <property type="entry name" value="MFS"/>
    <property type="match status" value="1"/>
</dbReference>
<feature type="transmembrane region" description="Helical" evidence="7">
    <location>
        <begin position="417"/>
        <end position="439"/>
    </location>
</feature>
<evidence type="ECO:0000256" key="3">
    <source>
        <dbReference type="ARBA" id="ARBA00022475"/>
    </source>
</evidence>
<evidence type="ECO:0000259" key="8">
    <source>
        <dbReference type="PROSITE" id="PS50850"/>
    </source>
</evidence>
<keyword evidence="2" id="KW-0813">Transport</keyword>
<evidence type="ECO:0000256" key="4">
    <source>
        <dbReference type="ARBA" id="ARBA00022692"/>
    </source>
</evidence>
<feature type="transmembrane region" description="Helical" evidence="7">
    <location>
        <begin position="349"/>
        <end position="370"/>
    </location>
</feature>
<dbReference type="PROSITE" id="PS00216">
    <property type="entry name" value="SUGAR_TRANSPORT_1"/>
    <property type="match status" value="1"/>
</dbReference>
<keyword evidence="10" id="KW-1185">Reference proteome</keyword>
<evidence type="ECO:0000313" key="10">
    <source>
        <dbReference type="Proteomes" id="UP001299970"/>
    </source>
</evidence>
<evidence type="ECO:0000256" key="2">
    <source>
        <dbReference type="ARBA" id="ARBA00022448"/>
    </source>
</evidence>
<dbReference type="PANTHER" id="PTHR42718:SF46">
    <property type="entry name" value="BLR6921 PROTEIN"/>
    <property type="match status" value="1"/>
</dbReference>
<dbReference type="InterPro" id="IPR036259">
    <property type="entry name" value="MFS_trans_sf"/>
</dbReference>
<dbReference type="InterPro" id="IPR020846">
    <property type="entry name" value="MFS_dom"/>
</dbReference>
<dbReference type="InterPro" id="IPR005829">
    <property type="entry name" value="Sugar_transporter_CS"/>
</dbReference>
<dbReference type="Pfam" id="PF07690">
    <property type="entry name" value="MFS_1"/>
    <property type="match status" value="1"/>
</dbReference>
<evidence type="ECO:0000256" key="5">
    <source>
        <dbReference type="ARBA" id="ARBA00022989"/>
    </source>
</evidence>
<feature type="transmembrane region" description="Helical" evidence="7">
    <location>
        <begin position="213"/>
        <end position="235"/>
    </location>
</feature>
<dbReference type="SUPFAM" id="SSF103473">
    <property type="entry name" value="MFS general substrate transporter"/>
    <property type="match status" value="2"/>
</dbReference>
<sequence length="472" mass="49406">MLRSLPADGSLTQDQRQGEEPLPRRWTVFAVIAIALLMASIDQTSVATALPAIQNDLGGSLAWSSWTITVYALGQIMSMPIAGKLSDQFGRKTIFLIAITMFTVTSLCAGMAGDIATLIIVRMFQGLAAGAIVPSATGIVADVFGRDRDRAIGMFTSIFPIGAIIGPVVGGVLVTYTSWRAIFLINLPFGVLLVVLVAVLIRTAPRTTAAAPIDLRGIGLLCGLLLSTMTAITALGTPGNLRLQIIAAVIAAVVAAVLCWRFLRHARRDPHAVVPMRLLRGRTFGTMNMVNVMFGAAALGFGTLVPIYAEDRYGIAPLAAGGLLAIRALGMISLSGLSVFLLRRTGHRILMVAGFVLMVVGLVLLALPPQGLPPQAWLSIAAGITGLGMGMAAPASNNASLHLAPREISAITGLRGMFRQSGAIVSITVTTALLSVSATPGITQAYIFGVFAVILLAAVPLIVSMPDHRGSW</sequence>
<evidence type="ECO:0000256" key="1">
    <source>
        <dbReference type="ARBA" id="ARBA00004651"/>
    </source>
</evidence>
<dbReference type="EMBL" id="JAKXMK010000006">
    <property type="protein sequence ID" value="MCH6165457.1"/>
    <property type="molecule type" value="Genomic_DNA"/>
</dbReference>
<feature type="transmembrane region" description="Helical" evidence="7">
    <location>
        <begin position="25"/>
        <end position="41"/>
    </location>
</feature>
<feature type="transmembrane region" description="Helical" evidence="7">
    <location>
        <begin position="376"/>
        <end position="396"/>
    </location>
</feature>
<feature type="transmembrane region" description="Helical" evidence="7">
    <location>
        <begin position="61"/>
        <end position="82"/>
    </location>
</feature>
<feature type="domain" description="Major facilitator superfamily (MFS) profile" evidence="8">
    <location>
        <begin position="28"/>
        <end position="470"/>
    </location>
</feature>
<keyword evidence="5 7" id="KW-1133">Transmembrane helix</keyword>
<dbReference type="InterPro" id="IPR011701">
    <property type="entry name" value="MFS"/>
</dbReference>
<evidence type="ECO:0000256" key="6">
    <source>
        <dbReference type="ARBA" id="ARBA00023136"/>
    </source>
</evidence>
<dbReference type="CDD" id="cd17321">
    <property type="entry name" value="MFS_MMR_MDR_like"/>
    <property type="match status" value="1"/>
</dbReference>
<feature type="transmembrane region" description="Helical" evidence="7">
    <location>
        <begin position="241"/>
        <end position="263"/>
    </location>
</feature>
<dbReference type="RefSeq" id="WP_241035495.1">
    <property type="nucleotide sequence ID" value="NZ_BAAAJF010000032.1"/>
</dbReference>
<feature type="transmembrane region" description="Helical" evidence="7">
    <location>
        <begin position="284"/>
        <end position="309"/>
    </location>
</feature>
<name>A0ABS9TAB1_9PSEU</name>
<dbReference type="Gene3D" id="1.20.1720.10">
    <property type="entry name" value="Multidrug resistance protein D"/>
    <property type="match status" value="1"/>
</dbReference>
<gene>
    <name evidence="9" type="ORF">MMF94_07170</name>
</gene>
<keyword evidence="3" id="KW-1003">Cell membrane</keyword>
<feature type="transmembrane region" description="Helical" evidence="7">
    <location>
        <begin position="182"/>
        <end position="201"/>
    </location>
</feature>
<protein>
    <submittedName>
        <fullName evidence="9">MFS transporter</fullName>
    </submittedName>
</protein>